<dbReference type="AlphaFoldDB" id="A0A836HRC1"/>
<dbReference type="PANTHER" id="PTHR13000:SF0">
    <property type="entry name" value="NUCLEOPORIN P54"/>
    <property type="match status" value="1"/>
</dbReference>
<dbReference type="EMBL" id="JAFJZO010000031">
    <property type="protein sequence ID" value="KAG5497731.1"/>
    <property type="molecule type" value="Genomic_DNA"/>
</dbReference>
<dbReference type="GO" id="GO:0017056">
    <property type="term" value="F:structural constituent of nuclear pore"/>
    <property type="evidence" value="ECO:0007669"/>
    <property type="project" value="TreeGrafter"/>
</dbReference>
<dbReference type="Proteomes" id="UP000674318">
    <property type="component" value="Unassembled WGS sequence"/>
</dbReference>
<keyword evidence="3" id="KW-0539">Nucleus</keyword>
<dbReference type="GO" id="GO:0006999">
    <property type="term" value="P:nuclear pore organization"/>
    <property type="evidence" value="ECO:0007669"/>
    <property type="project" value="TreeGrafter"/>
</dbReference>
<dbReference type="GO" id="GO:0036228">
    <property type="term" value="P:protein localization to nuclear inner membrane"/>
    <property type="evidence" value="ECO:0007669"/>
    <property type="project" value="TreeGrafter"/>
</dbReference>
<evidence type="ECO:0000313" key="7">
    <source>
        <dbReference type="Proteomes" id="UP000674318"/>
    </source>
</evidence>
<proteinExistence type="predicted"/>
<dbReference type="KEGG" id="phet:94290070"/>
<evidence type="ECO:0000256" key="1">
    <source>
        <dbReference type="ARBA" id="ARBA00004123"/>
    </source>
</evidence>
<dbReference type="RefSeq" id="XP_067755199.1">
    <property type="nucleotide sequence ID" value="XM_067899993.1"/>
</dbReference>
<dbReference type="PANTHER" id="PTHR13000">
    <property type="entry name" value="NUCLEOPORIN P54"/>
    <property type="match status" value="1"/>
</dbReference>
<reference evidence="6 7" key="1">
    <citation type="submission" date="2021-02" db="EMBL/GenBank/DDBJ databases">
        <title>Porcisia hertigi Genome sequencing and assembly.</title>
        <authorList>
            <person name="Almutairi H."/>
            <person name="Gatherer D."/>
        </authorList>
    </citation>
    <scope>NUCLEOTIDE SEQUENCE [LARGE SCALE GENOMIC DNA]</scope>
    <source>
        <strain evidence="6 7">C119</strain>
    </source>
</reference>
<organism evidence="6 7">
    <name type="scientific">Porcisia hertigi</name>
    <dbReference type="NCBI Taxonomy" id="2761500"/>
    <lineage>
        <taxon>Eukaryota</taxon>
        <taxon>Discoba</taxon>
        <taxon>Euglenozoa</taxon>
        <taxon>Kinetoplastea</taxon>
        <taxon>Metakinetoplastina</taxon>
        <taxon>Trypanosomatida</taxon>
        <taxon>Trypanosomatidae</taxon>
        <taxon>Leishmaniinae</taxon>
        <taxon>Porcisia</taxon>
    </lineage>
</organism>
<dbReference type="InterPro" id="IPR025712">
    <property type="entry name" value="Nup54_alpha-helical_dom"/>
</dbReference>
<comment type="caution">
    <text evidence="6">The sequence shown here is derived from an EMBL/GenBank/DDBJ whole genome shotgun (WGS) entry which is preliminary data.</text>
</comment>
<dbReference type="InterPro" id="IPR024864">
    <property type="entry name" value="Nup54/Nup57/Nup44"/>
</dbReference>
<evidence type="ECO:0000256" key="4">
    <source>
        <dbReference type="SAM" id="MobiDB-lite"/>
    </source>
</evidence>
<evidence type="ECO:0000259" key="5">
    <source>
        <dbReference type="Pfam" id="PF13874"/>
    </source>
</evidence>
<gene>
    <name evidence="6" type="ORF">JKF63_03997</name>
</gene>
<dbReference type="Pfam" id="PF13874">
    <property type="entry name" value="Nup54"/>
    <property type="match status" value="1"/>
</dbReference>
<comment type="subcellular location">
    <subcellularLocation>
        <location evidence="1">Nucleus</location>
    </subcellularLocation>
</comment>
<sequence length="535" mass="57280">MSDQSPAPLQAGRLKKEDLNYEGRVRAEKHKDELLGDYTDYLAAHPEITPLLHDIMQHVLVMKPDRPLEAMREFVRITLSSTGPMFGATAPSPGFGAQGAGFGKTPTPFASTTLTSTNTIAPPGGGFKPTTGTSVATGAPGFGAAAGVGTGGFGAKTSAGFGASATTGFGAPATATTGFGAPATGTTGFGAPATATTGFGAPATGTTGFGAPATGTTGFGAPAMGAAGGWAMPQAPVLPQQPTVTLQDFTRQSALANYLVKLDESYNALHPNCHFRAFVYNICAAGQVMDAIQKERYTAYLNGGGCGDEAYMQALQKNPDPDRLYPSPVHFSQELLRRTEKQRAAVTVLQTKVAELLQDVDAVAAMDAANARRQREVEQEEVMLRHRWYLLLCKMELLRRHGSSYGEESLLNSRVEQLRQLLRAPGRFGQLLGELRPFVTEQASRVAIATQKTANRSEARQQQKQQQQSHLAGGAQSACRNADDQPLLRSEVDPYLMRDWIQFAKQMQDGIETLDELLRTDLKEMRAIRSRVEAA</sequence>
<feature type="domain" description="Nucleoporin Nup54 alpha-helical" evidence="5">
    <location>
        <begin position="305"/>
        <end position="436"/>
    </location>
</feature>
<dbReference type="CDD" id="cd22979">
    <property type="entry name" value="DD_AK8"/>
    <property type="match status" value="1"/>
</dbReference>
<accession>A0A836HRC1</accession>
<evidence type="ECO:0000313" key="6">
    <source>
        <dbReference type="EMBL" id="KAG5497731.1"/>
    </source>
</evidence>
<keyword evidence="2" id="KW-0813">Transport</keyword>
<feature type="region of interest" description="Disordered" evidence="4">
    <location>
        <begin position="102"/>
        <end position="131"/>
    </location>
</feature>
<feature type="compositionally biased region" description="Polar residues" evidence="4">
    <location>
        <begin position="108"/>
        <end position="120"/>
    </location>
</feature>
<name>A0A836HRC1_9TRYP</name>
<dbReference type="GeneID" id="94290070"/>
<dbReference type="OrthoDB" id="6162375at2759"/>
<protein>
    <recommendedName>
        <fullName evidence="5">Nucleoporin Nup54 alpha-helical domain-containing protein</fullName>
    </recommendedName>
</protein>
<evidence type="ECO:0000256" key="3">
    <source>
        <dbReference type="ARBA" id="ARBA00023242"/>
    </source>
</evidence>
<keyword evidence="7" id="KW-1185">Reference proteome</keyword>
<dbReference type="GO" id="GO:0044613">
    <property type="term" value="C:nuclear pore central transport channel"/>
    <property type="evidence" value="ECO:0007669"/>
    <property type="project" value="TreeGrafter"/>
</dbReference>
<evidence type="ECO:0000256" key="2">
    <source>
        <dbReference type="ARBA" id="ARBA00022448"/>
    </source>
</evidence>
<feature type="region of interest" description="Disordered" evidence="4">
    <location>
        <begin position="454"/>
        <end position="484"/>
    </location>
</feature>
<dbReference type="GO" id="GO:0006607">
    <property type="term" value="P:NLS-bearing protein import into nucleus"/>
    <property type="evidence" value="ECO:0007669"/>
    <property type="project" value="TreeGrafter"/>
</dbReference>